<dbReference type="EMBL" id="CP025583">
    <property type="protein sequence ID" value="AUM73832.1"/>
    <property type="molecule type" value="Genomic_DNA"/>
</dbReference>
<dbReference type="Pfam" id="PF11127">
    <property type="entry name" value="YgaP-like_TM"/>
    <property type="match status" value="1"/>
</dbReference>
<keyword evidence="1" id="KW-0472">Membrane</keyword>
<keyword evidence="1" id="KW-0812">Transmembrane</keyword>
<dbReference type="AlphaFoldDB" id="A0A2K9MEB4"/>
<gene>
    <name evidence="3" type="ORF">CYR75_05595</name>
</gene>
<feature type="transmembrane region" description="Helical" evidence="1">
    <location>
        <begin position="12"/>
        <end position="29"/>
    </location>
</feature>
<keyword evidence="4" id="KW-1185">Reference proteome</keyword>
<accession>A0A2K9MEB4</accession>
<evidence type="ECO:0000313" key="3">
    <source>
        <dbReference type="EMBL" id="AUM73832.1"/>
    </source>
</evidence>
<reference evidence="4" key="1">
    <citation type="submission" date="2017-12" db="EMBL/GenBank/DDBJ databases">
        <title>Genomic analysis of Paracoccus sp. CBA4604.</title>
        <authorList>
            <person name="Roh S.W."/>
            <person name="Kim J.Y."/>
            <person name="Kim J.S."/>
        </authorList>
    </citation>
    <scope>NUCLEOTIDE SEQUENCE [LARGE SCALE GENOMIC DNA]</scope>
    <source>
        <strain evidence="4">CBA4604</strain>
    </source>
</reference>
<evidence type="ECO:0000259" key="2">
    <source>
        <dbReference type="Pfam" id="PF11127"/>
    </source>
</evidence>
<protein>
    <submittedName>
        <fullName evidence="3">DUF2892 domain-containing protein</fullName>
    </submittedName>
</protein>
<organism evidence="3 4">
    <name type="scientific">Paracoccus jeotgali</name>
    <dbReference type="NCBI Taxonomy" id="2065379"/>
    <lineage>
        <taxon>Bacteria</taxon>
        <taxon>Pseudomonadati</taxon>
        <taxon>Pseudomonadota</taxon>
        <taxon>Alphaproteobacteria</taxon>
        <taxon>Rhodobacterales</taxon>
        <taxon>Paracoccaceae</taxon>
        <taxon>Paracoccus</taxon>
    </lineage>
</organism>
<name>A0A2K9MEB4_9RHOB</name>
<feature type="domain" description="Inner membrane protein YgaP-like transmembrane" evidence="2">
    <location>
        <begin position="1"/>
        <end position="65"/>
    </location>
</feature>
<proteinExistence type="predicted"/>
<dbReference type="KEGG" id="paru:CYR75_05595"/>
<dbReference type="InterPro" id="IPR021309">
    <property type="entry name" value="YgaP-like_TM"/>
</dbReference>
<evidence type="ECO:0000313" key="4">
    <source>
        <dbReference type="Proteomes" id="UP000234882"/>
    </source>
</evidence>
<keyword evidence="1" id="KW-1133">Transmembrane helix</keyword>
<feature type="transmembrane region" description="Helical" evidence="1">
    <location>
        <begin position="35"/>
        <end position="59"/>
    </location>
</feature>
<evidence type="ECO:0000256" key="1">
    <source>
        <dbReference type="SAM" id="Phobius"/>
    </source>
</evidence>
<dbReference type="RefSeq" id="WP_101499184.1">
    <property type="nucleotide sequence ID" value="NZ_CP025583.1"/>
</dbReference>
<dbReference type="Proteomes" id="UP000234882">
    <property type="component" value="Chromosome"/>
</dbReference>
<sequence>MDKNMGKTDRTLRLVLAVVLAAVALTGAVSGWLYWAAILVAVVMAVTALVGNCPAYSILGIKTCTVRD</sequence>